<dbReference type="InterPro" id="IPR022791">
    <property type="entry name" value="L-PG_synthase/AglD"/>
</dbReference>
<comment type="subcellular location">
    <subcellularLocation>
        <location evidence="1">Cell membrane</location>
        <topology evidence="1">Multi-pass membrane protein</topology>
    </subcellularLocation>
</comment>
<evidence type="ECO:0000256" key="6">
    <source>
        <dbReference type="SAM" id="Phobius"/>
    </source>
</evidence>
<feature type="transmembrane region" description="Helical" evidence="6">
    <location>
        <begin position="290"/>
        <end position="314"/>
    </location>
</feature>
<dbReference type="RefSeq" id="WP_200270528.1">
    <property type="nucleotide sequence ID" value="NZ_JAENIJ010000015.1"/>
</dbReference>
<dbReference type="Proteomes" id="UP000603141">
    <property type="component" value="Unassembled WGS sequence"/>
</dbReference>
<feature type="transmembrane region" description="Helical" evidence="6">
    <location>
        <begin position="125"/>
        <end position="147"/>
    </location>
</feature>
<reference evidence="7" key="1">
    <citation type="submission" date="2021-01" db="EMBL/GenBank/DDBJ databases">
        <title>Modified the classification status of verrucomicrobia.</title>
        <authorList>
            <person name="Feng X."/>
        </authorList>
    </citation>
    <scope>NUCLEOTIDE SEQUENCE</scope>
    <source>
        <strain evidence="7">KCTC 22041</strain>
    </source>
</reference>
<comment type="caution">
    <text evidence="7">The sequence shown here is derived from an EMBL/GenBank/DDBJ whole genome shotgun (WGS) entry which is preliminary data.</text>
</comment>
<keyword evidence="2" id="KW-1003">Cell membrane</keyword>
<evidence type="ECO:0000313" key="8">
    <source>
        <dbReference type="Proteomes" id="UP000603141"/>
    </source>
</evidence>
<dbReference type="GO" id="GO:0005886">
    <property type="term" value="C:plasma membrane"/>
    <property type="evidence" value="ECO:0007669"/>
    <property type="project" value="UniProtKB-SubCell"/>
</dbReference>
<keyword evidence="8" id="KW-1185">Reference proteome</keyword>
<feature type="transmembrane region" description="Helical" evidence="6">
    <location>
        <begin position="42"/>
        <end position="65"/>
    </location>
</feature>
<accession>A0A934SB37</accession>
<keyword evidence="3 6" id="KW-0812">Transmembrane</keyword>
<evidence type="ECO:0000256" key="1">
    <source>
        <dbReference type="ARBA" id="ARBA00004651"/>
    </source>
</evidence>
<name>A0A934SB37_9BACT</name>
<keyword evidence="4 6" id="KW-1133">Transmembrane helix</keyword>
<feature type="transmembrane region" description="Helical" evidence="6">
    <location>
        <begin position="159"/>
        <end position="182"/>
    </location>
</feature>
<feature type="transmembrane region" description="Helical" evidence="6">
    <location>
        <begin position="86"/>
        <end position="105"/>
    </location>
</feature>
<evidence type="ECO:0000256" key="2">
    <source>
        <dbReference type="ARBA" id="ARBA00022475"/>
    </source>
</evidence>
<proteinExistence type="predicted"/>
<evidence type="ECO:0000256" key="3">
    <source>
        <dbReference type="ARBA" id="ARBA00022692"/>
    </source>
</evidence>
<sequence length="330" mass="36187">MKNALLFLLKLVLTAVCLWWAFSKVDWRHSVLTRPGAMDFRWLAAGAGFAGLAVVLTALRWLAFLDAQSLRISLGRAVELTMIGNLFNLVSFGGIGGDAARVILLNRDRPNHKVLITMTILMDHLMGLVALALVFFVISAVQFDALAEQSRLGKEVIRFAWVTLGGGLLMIALIFICASPPVHQRIHANGRFDRFPIMRQMPEIYDVYRRKWRHMLVGLGLSLLLLAAYFASFWCGLRAVGGTASAGTIFTAMPVIDSICSMPVSVGGVGVREKLFEVLLKDLAGVPATIAVAASLAGFACNVFWALVGALFFLKPRDRFHRHDFENAAG</sequence>
<organism evidence="7 8">
    <name type="scientific">Luteolibacter pohnpeiensis</name>
    <dbReference type="NCBI Taxonomy" id="454153"/>
    <lineage>
        <taxon>Bacteria</taxon>
        <taxon>Pseudomonadati</taxon>
        <taxon>Verrucomicrobiota</taxon>
        <taxon>Verrucomicrobiia</taxon>
        <taxon>Verrucomicrobiales</taxon>
        <taxon>Verrucomicrobiaceae</taxon>
        <taxon>Luteolibacter</taxon>
    </lineage>
</organism>
<evidence type="ECO:0000313" key="7">
    <source>
        <dbReference type="EMBL" id="MBK1882927.1"/>
    </source>
</evidence>
<evidence type="ECO:0000256" key="4">
    <source>
        <dbReference type="ARBA" id="ARBA00022989"/>
    </source>
</evidence>
<feature type="transmembrane region" description="Helical" evidence="6">
    <location>
        <begin position="249"/>
        <end position="270"/>
    </location>
</feature>
<gene>
    <name evidence="7" type="ORF">JIN85_10900</name>
</gene>
<dbReference type="Pfam" id="PF03706">
    <property type="entry name" value="LPG_synthase_TM"/>
    <property type="match status" value="1"/>
</dbReference>
<feature type="transmembrane region" description="Helical" evidence="6">
    <location>
        <begin position="215"/>
        <end position="237"/>
    </location>
</feature>
<dbReference type="PANTHER" id="PTHR40277:SF1">
    <property type="entry name" value="BLL5419 PROTEIN"/>
    <property type="match status" value="1"/>
</dbReference>
<keyword evidence="5 6" id="KW-0472">Membrane</keyword>
<dbReference type="AlphaFoldDB" id="A0A934SB37"/>
<dbReference type="EMBL" id="JAENIJ010000015">
    <property type="protein sequence ID" value="MBK1882927.1"/>
    <property type="molecule type" value="Genomic_DNA"/>
</dbReference>
<dbReference type="PANTHER" id="PTHR40277">
    <property type="entry name" value="BLL5419 PROTEIN"/>
    <property type="match status" value="1"/>
</dbReference>
<evidence type="ECO:0000256" key="5">
    <source>
        <dbReference type="ARBA" id="ARBA00023136"/>
    </source>
</evidence>
<protein>
    <submittedName>
        <fullName evidence="7">Flippase-like domain-containing protein</fullName>
    </submittedName>
</protein>